<evidence type="ECO:0000256" key="1">
    <source>
        <dbReference type="ARBA" id="ARBA00023015"/>
    </source>
</evidence>
<protein>
    <submittedName>
        <fullName evidence="5">Helix-turn-helix transcriptional regulator</fullName>
    </submittedName>
</protein>
<dbReference type="NCBIfam" id="NF033788">
    <property type="entry name" value="HTH_metalloreg"/>
    <property type="match status" value="1"/>
</dbReference>
<dbReference type="InterPro" id="IPR001845">
    <property type="entry name" value="HTH_ArsR_DNA-bd_dom"/>
</dbReference>
<dbReference type="SUPFAM" id="SSF46785">
    <property type="entry name" value="Winged helix' DNA-binding domain"/>
    <property type="match status" value="1"/>
</dbReference>
<dbReference type="InterPro" id="IPR011991">
    <property type="entry name" value="ArsR-like_HTH"/>
</dbReference>
<reference evidence="5 6" key="1">
    <citation type="submission" date="2021-01" db="EMBL/GenBank/DDBJ databases">
        <title>Draft Genome Sequence and Polyhydroxyalkanoate Biosynthetic Potential of Jeongeupia naejangsanensis Type Strain DSM 24253.</title>
        <authorList>
            <person name="Turrini P."/>
            <person name="Artuso I."/>
            <person name="Lugli G.A."/>
            <person name="Frangipani E."/>
            <person name="Ventura M."/>
            <person name="Visca P."/>
        </authorList>
    </citation>
    <scope>NUCLEOTIDE SEQUENCE [LARGE SCALE GENOMIC DNA]</scope>
    <source>
        <strain evidence="5 6">DSM 24253</strain>
    </source>
</reference>
<dbReference type="SMART" id="SM00418">
    <property type="entry name" value="HTH_ARSR"/>
    <property type="match status" value="1"/>
</dbReference>
<evidence type="ECO:0000313" key="6">
    <source>
        <dbReference type="Proteomes" id="UP000809431"/>
    </source>
</evidence>
<dbReference type="InterPro" id="IPR036388">
    <property type="entry name" value="WH-like_DNA-bd_sf"/>
</dbReference>
<dbReference type="PANTHER" id="PTHR43132">
    <property type="entry name" value="ARSENICAL RESISTANCE OPERON REPRESSOR ARSR-RELATED"/>
    <property type="match status" value="1"/>
</dbReference>
<dbReference type="PROSITE" id="PS50987">
    <property type="entry name" value="HTH_ARSR_2"/>
    <property type="match status" value="1"/>
</dbReference>
<dbReference type="RefSeq" id="WP_203537878.1">
    <property type="nucleotide sequence ID" value="NZ_JAESND010000003.1"/>
</dbReference>
<proteinExistence type="predicted"/>
<comment type="caution">
    <text evidence="5">The sequence shown here is derived from an EMBL/GenBank/DDBJ whole genome shotgun (WGS) entry which is preliminary data.</text>
</comment>
<dbReference type="InterPro" id="IPR051011">
    <property type="entry name" value="Metal_resp_trans_reg"/>
</dbReference>
<feature type="domain" description="HTH arsR-type" evidence="4">
    <location>
        <begin position="1"/>
        <end position="95"/>
    </location>
</feature>
<accession>A0ABS2BJX8</accession>
<keyword evidence="6" id="KW-1185">Reference proteome</keyword>
<evidence type="ECO:0000259" key="4">
    <source>
        <dbReference type="PROSITE" id="PS50987"/>
    </source>
</evidence>
<organism evidence="5 6">
    <name type="scientific">Jeongeupia naejangsanensis</name>
    <dbReference type="NCBI Taxonomy" id="613195"/>
    <lineage>
        <taxon>Bacteria</taxon>
        <taxon>Pseudomonadati</taxon>
        <taxon>Pseudomonadota</taxon>
        <taxon>Betaproteobacteria</taxon>
        <taxon>Neisseriales</taxon>
        <taxon>Chitinibacteraceae</taxon>
        <taxon>Jeongeupia</taxon>
    </lineage>
</organism>
<keyword evidence="3" id="KW-0804">Transcription</keyword>
<dbReference type="Proteomes" id="UP000809431">
    <property type="component" value="Unassembled WGS sequence"/>
</dbReference>
<dbReference type="PANTHER" id="PTHR43132:SF2">
    <property type="entry name" value="ARSENICAL RESISTANCE OPERON REPRESSOR ARSR-RELATED"/>
    <property type="match status" value="1"/>
</dbReference>
<keyword evidence="2" id="KW-0238">DNA-binding</keyword>
<dbReference type="Gene3D" id="1.10.10.10">
    <property type="entry name" value="Winged helix-like DNA-binding domain superfamily/Winged helix DNA-binding domain"/>
    <property type="match status" value="1"/>
</dbReference>
<dbReference type="Pfam" id="PF12840">
    <property type="entry name" value="HTH_20"/>
    <property type="match status" value="1"/>
</dbReference>
<dbReference type="PRINTS" id="PR00778">
    <property type="entry name" value="HTHARSR"/>
</dbReference>
<dbReference type="CDD" id="cd00090">
    <property type="entry name" value="HTH_ARSR"/>
    <property type="match status" value="1"/>
</dbReference>
<evidence type="ECO:0000256" key="3">
    <source>
        <dbReference type="ARBA" id="ARBA00023163"/>
    </source>
</evidence>
<evidence type="ECO:0000313" key="5">
    <source>
        <dbReference type="EMBL" id="MBM3115920.1"/>
    </source>
</evidence>
<keyword evidence="1" id="KW-0805">Transcription regulation</keyword>
<dbReference type="EMBL" id="JAESND010000003">
    <property type="protein sequence ID" value="MBM3115920.1"/>
    <property type="molecule type" value="Genomic_DNA"/>
</dbReference>
<gene>
    <name evidence="5" type="ORF">JMJ54_08760</name>
</gene>
<sequence length="111" mass="11744">MENKEAVVRLAALAQDTRLAIFRLLVTAGPEGMVAGRIGEQLALAPATLSFHLKALAQAGLIEARHESRFIHYSVNYPAMNALLAFLTDSCCGGAPCEITAPSCCTPSEQA</sequence>
<evidence type="ECO:0000256" key="2">
    <source>
        <dbReference type="ARBA" id="ARBA00023125"/>
    </source>
</evidence>
<name>A0ABS2BJX8_9NEIS</name>
<dbReference type="InterPro" id="IPR036390">
    <property type="entry name" value="WH_DNA-bd_sf"/>
</dbReference>